<accession>A0A9P6PX89</accession>
<comment type="caution">
    <text evidence="2">The sequence shown here is derived from an EMBL/GenBank/DDBJ whole genome shotgun (WGS) entry which is preliminary data.</text>
</comment>
<proteinExistence type="predicted"/>
<sequence length="227" mass="24957">MISTMPIDAAPEHTVSRRKRPIMGITTVVLAAAVILLASTAPAMAALPTPVDAATARSYLKALKVQDESNNPPYNRARFRHWITIAGQCDTRETVLKRDGTDVVTNEDCRAASGSWVSPYDDVSVTKATGLDIDHMVPLKEAWVSGASAWTAEERKQFANDLVRPQLLAVTASTNRAKADKDPAEWMPPLDAYHCTYARAWVEVKHHYKLSVDDAEQAKLTKILESC</sequence>
<evidence type="ECO:0000259" key="1">
    <source>
        <dbReference type="Pfam" id="PF07510"/>
    </source>
</evidence>
<protein>
    <recommendedName>
        <fullName evidence="1">GmrSD restriction endonucleases C-terminal domain-containing protein</fullName>
    </recommendedName>
</protein>
<evidence type="ECO:0000313" key="2">
    <source>
        <dbReference type="EMBL" id="KAG0254875.1"/>
    </source>
</evidence>
<gene>
    <name evidence="2" type="ORF">DFQ27_006577</name>
</gene>
<dbReference type="Proteomes" id="UP000807716">
    <property type="component" value="Unassembled WGS sequence"/>
</dbReference>
<dbReference type="EMBL" id="JAAAJB010000491">
    <property type="protein sequence ID" value="KAG0254875.1"/>
    <property type="molecule type" value="Genomic_DNA"/>
</dbReference>
<dbReference type="AlphaFoldDB" id="A0A9P6PX89"/>
<dbReference type="PANTHER" id="PTHR24094">
    <property type="entry name" value="SECRETED PROTEIN"/>
    <property type="match status" value="1"/>
</dbReference>
<name>A0A9P6PX89_9FUNG</name>
<reference evidence="2" key="1">
    <citation type="journal article" date="2020" name="Fungal Divers.">
        <title>Resolving the Mortierellaceae phylogeny through synthesis of multi-gene phylogenetics and phylogenomics.</title>
        <authorList>
            <person name="Vandepol N."/>
            <person name="Liber J."/>
            <person name="Desiro A."/>
            <person name="Na H."/>
            <person name="Kennedy M."/>
            <person name="Barry K."/>
            <person name="Grigoriev I.V."/>
            <person name="Miller A.N."/>
            <person name="O'Donnell K."/>
            <person name="Stajich J.E."/>
            <person name="Bonito G."/>
        </authorList>
    </citation>
    <scope>NUCLEOTIDE SEQUENCE</scope>
    <source>
        <strain evidence="2">BC1065</strain>
    </source>
</reference>
<feature type="domain" description="GmrSD restriction endonucleases C-terminal" evidence="1">
    <location>
        <begin position="127"/>
        <end position="222"/>
    </location>
</feature>
<dbReference type="PANTHER" id="PTHR24094:SF15">
    <property type="entry name" value="AMP-DEPENDENT SYNTHETASE_LIGASE DOMAIN-CONTAINING PROTEIN-RELATED"/>
    <property type="match status" value="1"/>
</dbReference>
<dbReference type="Pfam" id="PF07510">
    <property type="entry name" value="GmrSD_C"/>
    <property type="match status" value="1"/>
</dbReference>
<keyword evidence="3" id="KW-1185">Reference proteome</keyword>
<dbReference type="InterPro" id="IPR011089">
    <property type="entry name" value="GmrSD_C"/>
</dbReference>
<evidence type="ECO:0000313" key="3">
    <source>
        <dbReference type="Proteomes" id="UP000807716"/>
    </source>
</evidence>
<dbReference type="OrthoDB" id="3162605at2759"/>
<organism evidence="2 3">
    <name type="scientific">Actinomortierella ambigua</name>
    <dbReference type="NCBI Taxonomy" id="1343610"/>
    <lineage>
        <taxon>Eukaryota</taxon>
        <taxon>Fungi</taxon>
        <taxon>Fungi incertae sedis</taxon>
        <taxon>Mucoromycota</taxon>
        <taxon>Mortierellomycotina</taxon>
        <taxon>Mortierellomycetes</taxon>
        <taxon>Mortierellales</taxon>
        <taxon>Mortierellaceae</taxon>
        <taxon>Actinomortierella</taxon>
    </lineage>
</organism>